<dbReference type="PANTHER" id="PTHR10887">
    <property type="entry name" value="DNA2/NAM7 HELICASE FAMILY"/>
    <property type="match status" value="1"/>
</dbReference>
<dbReference type="InterPro" id="IPR057373">
    <property type="entry name" value="ZNFX1"/>
</dbReference>
<reference evidence="7 8" key="1">
    <citation type="journal article" date="2023" name="BMC Biol.">
        <title>The compact genome of the sponge Oopsacas minuta (Hexactinellida) is lacking key metazoan core genes.</title>
        <authorList>
            <person name="Santini S."/>
            <person name="Schenkelaars Q."/>
            <person name="Jourda C."/>
            <person name="Duchesne M."/>
            <person name="Belahbib H."/>
            <person name="Rocher C."/>
            <person name="Selva M."/>
            <person name="Riesgo A."/>
            <person name="Vervoort M."/>
            <person name="Leys S.P."/>
            <person name="Kodjabachian L."/>
            <person name="Le Bivic A."/>
            <person name="Borchiellini C."/>
            <person name="Claverie J.M."/>
            <person name="Renard E."/>
        </authorList>
    </citation>
    <scope>NUCLEOTIDE SEQUENCE [LARGE SCALE GENOMIC DNA]</scope>
    <source>
        <strain evidence="7">SPO-2</strain>
    </source>
</reference>
<dbReference type="Pfam" id="PF13087">
    <property type="entry name" value="AAA_12"/>
    <property type="match status" value="1"/>
</dbReference>
<dbReference type="GO" id="GO:0031380">
    <property type="term" value="C:nuclear RNA-directed RNA polymerase complex"/>
    <property type="evidence" value="ECO:0007669"/>
    <property type="project" value="TreeGrafter"/>
</dbReference>
<keyword evidence="3" id="KW-0863">Zinc-finger</keyword>
<feature type="domain" description="NF-X1-type" evidence="6">
    <location>
        <begin position="1706"/>
        <end position="1731"/>
    </location>
</feature>
<feature type="domain" description="NF-X1-type" evidence="6">
    <location>
        <begin position="1199"/>
        <end position="1219"/>
    </location>
</feature>
<feature type="region of interest" description="Disordered" evidence="5">
    <location>
        <begin position="2189"/>
        <end position="2281"/>
    </location>
</feature>
<dbReference type="CDD" id="cd17936">
    <property type="entry name" value="EEXXEc_NFX1"/>
    <property type="match status" value="1"/>
</dbReference>
<feature type="compositionally biased region" description="Basic residues" evidence="5">
    <location>
        <begin position="2264"/>
        <end position="2273"/>
    </location>
</feature>
<evidence type="ECO:0000313" key="7">
    <source>
        <dbReference type="EMBL" id="KAI6660404.1"/>
    </source>
</evidence>
<comment type="caution">
    <text evidence="7">The sequence shown here is derived from an EMBL/GenBank/DDBJ whole genome shotgun (WGS) entry which is preliminary data.</text>
</comment>
<dbReference type="InterPro" id="IPR047187">
    <property type="entry name" value="SF1_C_Upf1"/>
</dbReference>
<feature type="domain" description="NF-X1-type" evidence="6">
    <location>
        <begin position="1460"/>
        <end position="1483"/>
    </location>
</feature>
<dbReference type="SUPFAM" id="SSF52540">
    <property type="entry name" value="P-loop containing nucleoside triphosphate hydrolases"/>
    <property type="match status" value="1"/>
</dbReference>
<protein>
    <submittedName>
        <fullName evidence="7">NFX1-type zinc finger-containing protein 1-like</fullName>
    </submittedName>
</protein>
<dbReference type="Pfam" id="PF25396">
    <property type="entry name" value="ZNFX1"/>
    <property type="match status" value="1"/>
</dbReference>
<dbReference type="InterPro" id="IPR041677">
    <property type="entry name" value="DNA2/NAM7_AAA_11"/>
</dbReference>
<dbReference type="GO" id="GO:0008270">
    <property type="term" value="F:zinc ion binding"/>
    <property type="evidence" value="ECO:0007669"/>
    <property type="project" value="UniProtKB-KW"/>
</dbReference>
<dbReference type="EMBL" id="JAKMXF010000033">
    <property type="protein sequence ID" value="KAI6660404.1"/>
    <property type="molecule type" value="Genomic_DNA"/>
</dbReference>
<feature type="domain" description="NF-X1-type" evidence="6">
    <location>
        <begin position="1487"/>
        <end position="1504"/>
    </location>
</feature>
<keyword evidence="8" id="KW-1185">Reference proteome</keyword>
<dbReference type="InterPro" id="IPR000967">
    <property type="entry name" value="Znf_NFX1"/>
</dbReference>
<proteinExistence type="predicted"/>
<dbReference type="SMART" id="SM00438">
    <property type="entry name" value="ZnF_NFX"/>
    <property type="match status" value="6"/>
</dbReference>
<keyword evidence="4" id="KW-0862">Zinc</keyword>
<dbReference type="Gene3D" id="3.40.50.300">
    <property type="entry name" value="P-loop containing nucleotide triphosphate hydrolases"/>
    <property type="match status" value="3"/>
</dbReference>
<dbReference type="InterPro" id="IPR041679">
    <property type="entry name" value="DNA2/NAM7-like_C"/>
</dbReference>
<accession>A0AAV7KH23</accession>
<dbReference type="PANTHER" id="PTHR10887:SF341">
    <property type="entry name" value="NFX1-TYPE ZINC FINGER-CONTAINING PROTEIN 1"/>
    <property type="match status" value="1"/>
</dbReference>
<feature type="compositionally biased region" description="Polar residues" evidence="5">
    <location>
        <begin position="2202"/>
        <end position="2221"/>
    </location>
</feature>
<dbReference type="InterPro" id="IPR045055">
    <property type="entry name" value="DNA2/NAM7-like"/>
</dbReference>
<feature type="region of interest" description="Disordered" evidence="5">
    <location>
        <begin position="1"/>
        <end position="57"/>
    </location>
</feature>
<evidence type="ECO:0000256" key="3">
    <source>
        <dbReference type="ARBA" id="ARBA00022771"/>
    </source>
</evidence>
<feature type="compositionally biased region" description="Basic and acidic residues" evidence="5">
    <location>
        <begin position="2249"/>
        <end position="2263"/>
    </location>
</feature>
<evidence type="ECO:0000256" key="5">
    <source>
        <dbReference type="SAM" id="MobiDB-lite"/>
    </source>
</evidence>
<dbReference type="GO" id="GO:0004386">
    <property type="term" value="F:helicase activity"/>
    <property type="evidence" value="ECO:0007669"/>
    <property type="project" value="InterPro"/>
</dbReference>
<feature type="domain" description="NF-X1-type" evidence="6">
    <location>
        <begin position="1818"/>
        <end position="1837"/>
    </location>
</feature>
<dbReference type="Pfam" id="PF13086">
    <property type="entry name" value="AAA_11"/>
    <property type="match status" value="1"/>
</dbReference>
<evidence type="ECO:0000256" key="1">
    <source>
        <dbReference type="ARBA" id="ARBA00022723"/>
    </source>
</evidence>
<organism evidence="7 8">
    <name type="scientific">Oopsacas minuta</name>
    <dbReference type="NCBI Taxonomy" id="111878"/>
    <lineage>
        <taxon>Eukaryota</taxon>
        <taxon>Metazoa</taxon>
        <taxon>Porifera</taxon>
        <taxon>Hexactinellida</taxon>
        <taxon>Hexasterophora</taxon>
        <taxon>Lyssacinosida</taxon>
        <taxon>Leucopsacidae</taxon>
        <taxon>Oopsacas</taxon>
    </lineage>
</organism>
<evidence type="ECO:0000256" key="4">
    <source>
        <dbReference type="ARBA" id="ARBA00022833"/>
    </source>
</evidence>
<dbReference type="GO" id="GO:0031048">
    <property type="term" value="P:regulatory ncRNA-mediated heterochromatin formation"/>
    <property type="evidence" value="ECO:0007669"/>
    <property type="project" value="TreeGrafter"/>
</dbReference>
<evidence type="ECO:0000256" key="2">
    <source>
        <dbReference type="ARBA" id="ARBA00022737"/>
    </source>
</evidence>
<feature type="domain" description="NF-X1-type" evidence="6">
    <location>
        <begin position="1679"/>
        <end position="1698"/>
    </location>
</feature>
<evidence type="ECO:0000259" key="6">
    <source>
        <dbReference type="SMART" id="SM00438"/>
    </source>
</evidence>
<evidence type="ECO:0000313" key="8">
    <source>
        <dbReference type="Proteomes" id="UP001165289"/>
    </source>
</evidence>
<sequence>MASRSRPSKRRGGRMQRRNFNNPLSRHPRFPFVSPGPPPIPTGDPTQRQVLSERATQSEETSYLREYLKTFLLPLTEEGYERILPRKILNTSKLFRKLLRLEYLCVNIFKETLAVLTCSALCDRDYKQSDAVIKVYEIIESNKRIQLETLIPLTLEQPIPETGSYIYFEEKKLLVLQISKLLASYTFEDKVKKKVLNLLVDNLNYEKTHNKLDAKYITDTLQIHKVILDNIRLTCANNSPVNTAKSLSQFITYMLPSLEELIGHVIPIKPKPLIIKGAYKDTKSFLKIHYDLLREDMVQPLRHAIKDYLTGDEKVRRLLFIYNEVKFLYPECEQNQGLMYRLQFNVSGVKDVNKIKWDRCERLKFGTLLCIVEEHDGRAEFRDILWAIVSDRNTRTLQNKMEICVKFPCGFEPRVNFSQTYIMLESREVYFESYCHTLSILHSMKEMPFTEVLLGKPLQIEHPKYLCDNTLFNLSSIFPDIDNPVFPCLGKWPDTSPKLDSSQYKALRLALTKEVSLIQGPPGTGKTYVGALTLEIMLQTKQAYHLTLRSHLFSDEEPEEEMEEIPPQNISIPSTVYQDNYMQALESPILIITYTNHALDQFLLLLLKFESKIVRIGSNIEQDELRPHSLNEIRRSLLPPRSREEPEEKIFLPKHMFELKKKRGQLMNQAWDIKEEMAQIAKKLTHNYVSFSDMRNICSEYQVKSIDKALKFRDETNDHVLIRWRRGSASYIQPTPAPTAPISQQWRQDETEYIHSASDDEDEVEGRYKEKEDISEFIEKKKRIAVWDNLHQVLSQYELNQLISNMPDTPKHLQDVTDLWILSGENREKLYNHWLDLKHKLLLLMVEERSEQYALLCDDVKKVNREIDLYILQEAAVVGMTTTGAARNSELIRQLNPRIIFVEEAAEVLEAHIIASLTKHVQHLILIGDHQQLRPSNADYTLAINANLNVSLFERLIKNKVEHVTLQHQHRMRPEISQLIRPIYPHLIDHDVVKGYEELYGVRENIFFIDHHIPEDNAEGANTSKTHKYEALYLATLANYLVNRGYGTDEITILTFYQGQKFCILDELRRIGIRLRVSTVDKYQGEENRVILFSVVRSNKRNIIGHCSIDNRVCVALSRAKEGLIMIGNARSLRAASRGTQSNLWNTVLDNFGPSRVSETFPLYCHRHPASSRDIHTPQELEKYKDGICKLPCEELLNCGHRCKLLCHYINHRKVKCKEFCERMNPECGHPCVKENGDGLKFCYERCGNCNYKVVKTLDKCNHKKLLACHLSPTHDLCVELCENKGICGHPCVKQDGRTRKSCADICGECNYPVLKTLPCTHQKTLPCHQLALAEYCTEPCTKTRSCDHPCKGYCNQDCETLFCDVGVMRNLTCTHDVELKCSYDFTRHKCHKPCLKRLKCDHPCPRKCYEECRRAICTAPCDLERMCGHPCVRKDQARKTCPEECGLCMFLVEKRIEGCGHRVKLRCSVEPIHSECNKPCKLILPCGHLCNLNCNEKCGQCEQTVIKNCYNGHLNEMKCSSDSDDFQCEQNCVFPLSCGHPCPLSCQEDCLDAICEKPCKVTLSCGHPCVDKSGNPRLCYQPCGDCYKLVTKKLDKCGHSMKLQCMQKPLHSLCEKLCNKTKACDHQCTGKCGEECSSVLCGKEVKRELKCKHVKKVICHIPLDQIKCEEKCRKKLSCGHPCLLKCFEDCSKSICQVNQTANLACRHTITLSCHEKVNKRIPPCSEPCEQILPCGHDCTGDCGDECSEIICQVKIDITLDCKHSFKFQCSNALKIFHKNKPDEVYHLLHCSIQNCGRCHSVKQSFECRKRCEKPLDCIHKCVDLCHESIMHNPCREFCPSRCVHAKCLFRCGDVCKRCEKPCEWRCVHMKCTNKCWERCNRPACNEWCPIKLECGHPCLGLCGERCPEICNICKPHDEVFNHTNGPLISLECGHYFPLSTIDQHFDKIGNSMIIPSCPKCPESIYTTHRYGETIKRIQRKVNLRKRTQARHALTYTQERLESLISSRIPNNPPVKRFIGLLSYIQDKLATYQLTKFFTITDLLGILAGIINHSSNAWGSIHHSKLLDSKILLNLIDTPTNQDDNRSIQHITSLSLRCELCSIASVIKSSSENLSEQEEDNVEKIYRLSFSAEKMEDRVINSYLKELNTIRSEYSIHNPYLFKFIFTRPPILSIIDEAKIDDTGITVQSRTYSNGKKGPSAPTIQERNQACVSSHDVNNTPKGDKKCLSRNPKRPGPSETTNQPKSKCRKIEFREPENEDRKVRIINRHKERRPSRGEKST</sequence>
<keyword evidence="1" id="KW-0479">Metal-binding</keyword>
<gene>
    <name evidence="7" type="ORF">LOD99_13990</name>
</gene>
<feature type="compositionally biased region" description="Basic residues" evidence="5">
    <location>
        <begin position="1"/>
        <end position="17"/>
    </location>
</feature>
<dbReference type="InterPro" id="IPR027417">
    <property type="entry name" value="P-loop_NTPase"/>
</dbReference>
<name>A0AAV7KH23_9METZ</name>
<dbReference type="CDD" id="cd18808">
    <property type="entry name" value="SF1_C_Upf1"/>
    <property type="match status" value="1"/>
</dbReference>
<keyword evidence="2" id="KW-0677">Repeat</keyword>
<dbReference type="Proteomes" id="UP001165289">
    <property type="component" value="Unassembled WGS sequence"/>
</dbReference>
<feature type="compositionally biased region" description="Polar residues" evidence="5">
    <location>
        <begin position="47"/>
        <end position="57"/>
    </location>
</feature>